<keyword evidence="2" id="KW-1185">Reference proteome</keyword>
<comment type="caution">
    <text evidence="1">The sequence shown here is derived from an EMBL/GenBank/DDBJ whole genome shotgun (WGS) entry which is preliminary data.</text>
</comment>
<name>A0A9N8VMC1_9GLOM</name>
<sequence>RYTEFGLGSGVDPFGTVEQEVPFGRRSGDPVYIIEISVNLI</sequence>
<accession>A0A9N8VMC1</accession>
<protein>
    <submittedName>
        <fullName evidence="1">24362_t:CDS:1</fullName>
    </submittedName>
</protein>
<proteinExistence type="predicted"/>
<dbReference type="EMBL" id="CAJVPY010000148">
    <property type="protein sequence ID" value="CAG8453312.1"/>
    <property type="molecule type" value="Genomic_DNA"/>
</dbReference>
<organism evidence="1 2">
    <name type="scientific">Dentiscutata erythropus</name>
    <dbReference type="NCBI Taxonomy" id="1348616"/>
    <lineage>
        <taxon>Eukaryota</taxon>
        <taxon>Fungi</taxon>
        <taxon>Fungi incertae sedis</taxon>
        <taxon>Mucoromycota</taxon>
        <taxon>Glomeromycotina</taxon>
        <taxon>Glomeromycetes</taxon>
        <taxon>Diversisporales</taxon>
        <taxon>Gigasporaceae</taxon>
        <taxon>Dentiscutata</taxon>
    </lineage>
</organism>
<dbReference type="Proteomes" id="UP000789405">
    <property type="component" value="Unassembled WGS sequence"/>
</dbReference>
<reference evidence="1" key="1">
    <citation type="submission" date="2021-06" db="EMBL/GenBank/DDBJ databases">
        <authorList>
            <person name="Kallberg Y."/>
            <person name="Tangrot J."/>
            <person name="Rosling A."/>
        </authorList>
    </citation>
    <scope>NUCLEOTIDE SEQUENCE</scope>
    <source>
        <strain evidence="1">MA453B</strain>
    </source>
</reference>
<gene>
    <name evidence="1" type="ORF">DERYTH_LOCUS632</name>
</gene>
<feature type="non-terminal residue" evidence="1">
    <location>
        <position position="1"/>
    </location>
</feature>
<evidence type="ECO:0000313" key="2">
    <source>
        <dbReference type="Proteomes" id="UP000789405"/>
    </source>
</evidence>
<dbReference type="AlphaFoldDB" id="A0A9N8VMC1"/>
<evidence type="ECO:0000313" key="1">
    <source>
        <dbReference type="EMBL" id="CAG8453312.1"/>
    </source>
</evidence>